<dbReference type="Gene3D" id="3.10.450.50">
    <property type="match status" value="1"/>
</dbReference>
<evidence type="ECO:0000313" key="2">
    <source>
        <dbReference type="EMBL" id="AJD47302.1"/>
    </source>
</evidence>
<dbReference type="InterPro" id="IPR032710">
    <property type="entry name" value="NTF2-like_dom_sf"/>
</dbReference>
<dbReference type="Proteomes" id="UP000006764">
    <property type="component" value="Chromosome"/>
</dbReference>
<feature type="domain" description="DUF4440" evidence="1">
    <location>
        <begin position="24"/>
        <end position="133"/>
    </location>
</feature>
<dbReference type="InterPro" id="IPR011944">
    <property type="entry name" value="Steroid_delta5-4_isomerase"/>
</dbReference>
<reference evidence="2 3" key="1">
    <citation type="journal article" date="2012" name="J. Bacteriol.">
        <title>Genome sequence of an alkane-degrading bacterium, Alcanivorax pacificus type strain W11-5, isolated from deep sea sediment.</title>
        <authorList>
            <person name="Lai Q."/>
            <person name="Shao Z."/>
        </authorList>
    </citation>
    <scope>NUCLEOTIDE SEQUENCE [LARGE SCALE GENOMIC DNA]</scope>
    <source>
        <strain evidence="2 3">W11-5</strain>
    </source>
</reference>
<evidence type="ECO:0000259" key="1">
    <source>
        <dbReference type="Pfam" id="PF14534"/>
    </source>
</evidence>
<dbReference type="Pfam" id="PF14534">
    <property type="entry name" value="DUF4440"/>
    <property type="match status" value="1"/>
</dbReference>
<dbReference type="HOGENOM" id="CLU_129336_2_0_6"/>
<dbReference type="InterPro" id="IPR027843">
    <property type="entry name" value="DUF4440"/>
</dbReference>
<organism evidence="2 3">
    <name type="scientific">Isoalcanivorax pacificus W11-5</name>
    <dbReference type="NCBI Taxonomy" id="391936"/>
    <lineage>
        <taxon>Bacteria</taxon>
        <taxon>Pseudomonadati</taxon>
        <taxon>Pseudomonadota</taxon>
        <taxon>Gammaproteobacteria</taxon>
        <taxon>Oceanospirillales</taxon>
        <taxon>Alcanivoracaceae</taxon>
        <taxon>Isoalcanivorax</taxon>
    </lineage>
</organism>
<keyword evidence="3" id="KW-1185">Reference proteome</keyword>
<evidence type="ECO:0000313" key="3">
    <source>
        <dbReference type="Proteomes" id="UP000006764"/>
    </source>
</evidence>
<dbReference type="KEGG" id="apac:S7S_04400"/>
<dbReference type="RefSeq" id="WP_008738353.1">
    <property type="nucleotide sequence ID" value="NZ_CP004387.1"/>
</dbReference>
<dbReference type="STRING" id="391936.S7S_04400"/>
<dbReference type="AlphaFoldDB" id="A0A0B4XLQ7"/>
<dbReference type="EMBL" id="CP004387">
    <property type="protein sequence ID" value="AJD47302.1"/>
    <property type="molecule type" value="Genomic_DNA"/>
</dbReference>
<dbReference type="NCBIfam" id="TIGR02246">
    <property type="entry name" value="SgcJ/EcaC family oxidoreductase"/>
    <property type="match status" value="1"/>
</dbReference>
<proteinExistence type="predicted"/>
<accession>A0A0B4XLQ7</accession>
<sequence length="151" mass="17506">MLNRPEARIRLASEHTDTQELTQFVLEMEQAFNRKDAERVCRDITRDAVWVDPAGVVLEGWYRIFEARKSLFDGPLRELRARYSIEYIRFPAPDAALVHLVQEPLDEHGQPLSGARACRSLYVMVRRDGRWWLSAVQNTELPTPQALRESA</sequence>
<name>A0A0B4XLQ7_9GAMM</name>
<dbReference type="SUPFAM" id="SSF54427">
    <property type="entry name" value="NTF2-like"/>
    <property type="match status" value="1"/>
</dbReference>
<protein>
    <recommendedName>
        <fullName evidence="1">DUF4440 domain-containing protein</fullName>
    </recommendedName>
</protein>
<gene>
    <name evidence="2" type="ORF">S7S_04400</name>
</gene>